<dbReference type="EMBL" id="AGNK02000377">
    <property type="status" value="NOT_ANNOTATED_CDS"/>
    <property type="molecule type" value="Genomic_DNA"/>
</dbReference>
<dbReference type="PANTHER" id="PTHR48243">
    <property type="entry name" value="AMINOTRANSFERASE-LIKE PLANT MOBILE DOMAIN-CONTAINING PROTEIN"/>
    <property type="match status" value="1"/>
</dbReference>
<proteinExistence type="predicted"/>
<evidence type="ECO:0000313" key="1">
    <source>
        <dbReference type="EnsemblPlants" id="KQL29949"/>
    </source>
</evidence>
<reference evidence="2" key="1">
    <citation type="journal article" date="2012" name="Nat. Biotechnol.">
        <title>Reference genome sequence of the model plant Setaria.</title>
        <authorList>
            <person name="Bennetzen J.L."/>
            <person name="Schmutz J."/>
            <person name="Wang H."/>
            <person name="Percifield R."/>
            <person name="Hawkins J."/>
            <person name="Pontaroli A.C."/>
            <person name="Estep M."/>
            <person name="Feng L."/>
            <person name="Vaughn J.N."/>
            <person name="Grimwood J."/>
            <person name="Jenkins J."/>
            <person name="Barry K."/>
            <person name="Lindquist E."/>
            <person name="Hellsten U."/>
            <person name="Deshpande S."/>
            <person name="Wang X."/>
            <person name="Wu X."/>
            <person name="Mitros T."/>
            <person name="Triplett J."/>
            <person name="Yang X."/>
            <person name="Ye C.Y."/>
            <person name="Mauro-Herrera M."/>
            <person name="Wang L."/>
            <person name="Li P."/>
            <person name="Sharma M."/>
            <person name="Sharma R."/>
            <person name="Ronald P.C."/>
            <person name="Panaud O."/>
            <person name="Kellogg E.A."/>
            <person name="Brutnell T.P."/>
            <person name="Doust A.N."/>
            <person name="Tuskan G.A."/>
            <person name="Rokhsar D."/>
            <person name="Devos K.M."/>
        </authorList>
    </citation>
    <scope>NUCLEOTIDE SEQUENCE [LARGE SCALE GENOMIC DNA]</scope>
    <source>
        <strain evidence="2">cv. Yugu1</strain>
    </source>
</reference>
<dbReference type="InParanoid" id="K3Z089"/>
<sequence length="107" mass="11966">MDYEEEQEGQAEPQAKAMGVDASDAPYLDLQGDREKQAYAILKDRAFGHTKAYEPELLEKIGMDIDFASVWSAIGWDEFSSVEELGSRPLTIQFLCALREVTNGVSF</sequence>
<dbReference type="HOGENOM" id="CLU_2214564_0_0_1"/>
<protein>
    <submittedName>
        <fullName evidence="1">Uncharacterized protein</fullName>
    </submittedName>
</protein>
<dbReference type="AlphaFoldDB" id="K3Z089"/>
<keyword evidence="2" id="KW-1185">Reference proteome</keyword>
<dbReference type="EnsemblPlants" id="KQL29949">
    <property type="protein sequence ID" value="KQL29949"/>
    <property type="gene ID" value="SETIT_019950mg"/>
</dbReference>
<evidence type="ECO:0000313" key="2">
    <source>
        <dbReference type="Proteomes" id="UP000004995"/>
    </source>
</evidence>
<dbReference type="PANTHER" id="PTHR48243:SF1">
    <property type="entry name" value="AMINOTRANSFERASE-LIKE PLANT MOBILE DOMAIN-CONTAINING PROTEIN"/>
    <property type="match status" value="1"/>
</dbReference>
<dbReference type="Gramene" id="KQL29949">
    <property type="protein sequence ID" value="KQL29949"/>
    <property type="gene ID" value="SETIT_019950mg"/>
</dbReference>
<name>K3Z089_SETIT</name>
<reference evidence="1" key="2">
    <citation type="submission" date="2018-08" db="UniProtKB">
        <authorList>
            <consortium name="EnsemblPlants"/>
        </authorList>
    </citation>
    <scope>IDENTIFICATION</scope>
    <source>
        <strain evidence="1">Yugu1</strain>
    </source>
</reference>
<accession>K3Z089</accession>
<organism evidence="1 2">
    <name type="scientific">Setaria italica</name>
    <name type="common">Foxtail millet</name>
    <name type="synonym">Panicum italicum</name>
    <dbReference type="NCBI Taxonomy" id="4555"/>
    <lineage>
        <taxon>Eukaryota</taxon>
        <taxon>Viridiplantae</taxon>
        <taxon>Streptophyta</taxon>
        <taxon>Embryophyta</taxon>
        <taxon>Tracheophyta</taxon>
        <taxon>Spermatophyta</taxon>
        <taxon>Magnoliopsida</taxon>
        <taxon>Liliopsida</taxon>
        <taxon>Poales</taxon>
        <taxon>Poaceae</taxon>
        <taxon>PACMAD clade</taxon>
        <taxon>Panicoideae</taxon>
        <taxon>Panicodae</taxon>
        <taxon>Paniceae</taxon>
        <taxon>Cenchrinae</taxon>
        <taxon>Setaria</taxon>
    </lineage>
</organism>
<dbReference type="Proteomes" id="UP000004995">
    <property type="component" value="Unassembled WGS sequence"/>
</dbReference>